<dbReference type="PROSITE" id="PS50893">
    <property type="entry name" value="ABC_TRANSPORTER_2"/>
    <property type="match status" value="1"/>
</dbReference>
<keyword evidence="3" id="KW-0547">Nucleotide-binding</keyword>
<dbReference type="InterPro" id="IPR017871">
    <property type="entry name" value="ABC_transporter-like_CS"/>
</dbReference>
<dbReference type="Gene3D" id="3.40.50.300">
    <property type="entry name" value="P-loop containing nucleotide triphosphate hydrolases"/>
    <property type="match status" value="1"/>
</dbReference>
<dbReference type="SMART" id="SM00382">
    <property type="entry name" value="AAA"/>
    <property type="match status" value="1"/>
</dbReference>
<keyword evidence="7" id="KW-1185">Reference proteome</keyword>
<dbReference type="EMBL" id="AP028654">
    <property type="protein sequence ID" value="BEP28289.1"/>
    <property type="molecule type" value="Genomic_DNA"/>
</dbReference>
<reference evidence="6 7" key="1">
    <citation type="submission" date="2023-08" db="EMBL/GenBank/DDBJ databases">
        <title>Helicovermis profunda gen. nov., sp. nov., a novel mesophilic, fermentative bacterium within the Bacillota from a deep-sea hydrothermal vent chimney.</title>
        <authorList>
            <person name="Miyazaki U."/>
            <person name="Mizutani D."/>
            <person name="Hashimoto Y."/>
            <person name="Tame A."/>
            <person name="Sawayama S."/>
            <person name="Miyazaki J."/>
            <person name="Takai K."/>
            <person name="Nakagawa S."/>
        </authorList>
    </citation>
    <scope>NUCLEOTIDE SEQUENCE [LARGE SCALE GENOMIC DNA]</scope>
    <source>
        <strain evidence="6 7">S502</strain>
    </source>
</reference>
<dbReference type="PROSITE" id="PS00211">
    <property type="entry name" value="ABC_TRANSPORTER_1"/>
    <property type="match status" value="1"/>
</dbReference>
<dbReference type="InterPro" id="IPR027417">
    <property type="entry name" value="P-loop_NTPase"/>
</dbReference>
<feature type="domain" description="ABC transporter" evidence="5">
    <location>
        <begin position="2"/>
        <end position="232"/>
    </location>
</feature>
<accession>A0AAU9EJZ7</accession>
<dbReference type="InterPro" id="IPR003439">
    <property type="entry name" value="ABC_transporter-like_ATP-bd"/>
</dbReference>
<evidence type="ECO:0000256" key="3">
    <source>
        <dbReference type="ARBA" id="ARBA00022741"/>
    </source>
</evidence>
<protein>
    <submittedName>
        <fullName evidence="6">ATP-binding cassette domain-containing protein</fullName>
    </submittedName>
</protein>
<keyword evidence="4 6" id="KW-0067">ATP-binding</keyword>
<name>A0AAU9EJZ7_9FIRM</name>
<dbReference type="PANTHER" id="PTHR42711:SF5">
    <property type="entry name" value="ABC TRANSPORTER ATP-BINDING PROTEIN NATA"/>
    <property type="match status" value="1"/>
</dbReference>
<evidence type="ECO:0000256" key="4">
    <source>
        <dbReference type="ARBA" id="ARBA00022840"/>
    </source>
</evidence>
<dbReference type="Proteomes" id="UP001321786">
    <property type="component" value="Chromosome"/>
</dbReference>
<evidence type="ECO:0000313" key="6">
    <source>
        <dbReference type="EMBL" id="BEP28289.1"/>
    </source>
</evidence>
<organism evidence="6 7">
    <name type="scientific">Helicovermis profundi</name>
    <dbReference type="NCBI Taxonomy" id="3065157"/>
    <lineage>
        <taxon>Bacteria</taxon>
        <taxon>Bacillati</taxon>
        <taxon>Bacillota</taxon>
        <taxon>Clostridia</taxon>
        <taxon>Helicovermis</taxon>
    </lineage>
</organism>
<dbReference type="Pfam" id="PF00005">
    <property type="entry name" value="ABC_tran"/>
    <property type="match status" value="1"/>
</dbReference>
<evidence type="ECO:0000259" key="5">
    <source>
        <dbReference type="PROSITE" id="PS50893"/>
    </source>
</evidence>
<dbReference type="PANTHER" id="PTHR42711">
    <property type="entry name" value="ABC TRANSPORTER ATP-BINDING PROTEIN"/>
    <property type="match status" value="1"/>
</dbReference>
<dbReference type="RefSeq" id="WP_338536615.1">
    <property type="nucleotide sequence ID" value="NZ_AP028654.1"/>
</dbReference>
<dbReference type="InterPro" id="IPR003593">
    <property type="entry name" value="AAA+_ATPase"/>
</dbReference>
<sequence length="277" mass="31902">MIRLKNISKSYGKSFNISKLNLHIEKGKLTSLLGPNGAGKTTIIRMITGLSSYNEGEILYDNEIFNRDSNHLKKKIGVVNQHINLDKELSVYENLIFAGKLYGLKGNVLKERVTHQLAQFNLEIHKDKLVKKLSGGMKRKLMIARALIHFPETIFLDEPTVGIDLVSRKQIWNEFIRLKNEGKTIILTTHHIEEAEYLSDKVILLNDGIIYSKDTPTNLINDLGKYTIEWFEGEVNHKFFTTLEKANIYSNKLNVVYSIRKTTLEDVFYQFTKKKVN</sequence>
<comment type="similarity">
    <text evidence="1">Belongs to the ABC transporter superfamily.</text>
</comment>
<evidence type="ECO:0000256" key="2">
    <source>
        <dbReference type="ARBA" id="ARBA00022448"/>
    </source>
</evidence>
<dbReference type="KEGG" id="hprf:HLPR_06200"/>
<dbReference type="GO" id="GO:0016887">
    <property type="term" value="F:ATP hydrolysis activity"/>
    <property type="evidence" value="ECO:0007669"/>
    <property type="project" value="InterPro"/>
</dbReference>
<evidence type="ECO:0000313" key="7">
    <source>
        <dbReference type="Proteomes" id="UP001321786"/>
    </source>
</evidence>
<dbReference type="InterPro" id="IPR050763">
    <property type="entry name" value="ABC_transporter_ATP-binding"/>
</dbReference>
<keyword evidence="2" id="KW-0813">Transport</keyword>
<dbReference type="AlphaFoldDB" id="A0AAU9EJZ7"/>
<evidence type="ECO:0000256" key="1">
    <source>
        <dbReference type="ARBA" id="ARBA00005417"/>
    </source>
</evidence>
<dbReference type="GO" id="GO:0005524">
    <property type="term" value="F:ATP binding"/>
    <property type="evidence" value="ECO:0007669"/>
    <property type="project" value="UniProtKB-KW"/>
</dbReference>
<dbReference type="SUPFAM" id="SSF52540">
    <property type="entry name" value="P-loop containing nucleoside triphosphate hydrolases"/>
    <property type="match status" value="1"/>
</dbReference>
<proteinExistence type="inferred from homology"/>
<gene>
    <name evidence="6" type="ORF">HLPR_06200</name>
</gene>